<dbReference type="GO" id="GO:0038203">
    <property type="term" value="P:TORC2 signaling"/>
    <property type="evidence" value="ECO:0007669"/>
    <property type="project" value="TreeGrafter"/>
</dbReference>
<dbReference type="PANTHER" id="PTHR32428:SF2">
    <property type="entry name" value="TARGET OF RAPAMYCIN COMPLEX 2 SUBUNIT BIT61-RELATED"/>
    <property type="match status" value="1"/>
</dbReference>
<accession>A0A6P7S4F3</accession>
<dbReference type="GO" id="GO:0031932">
    <property type="term" value="C:TORC2 complex"/>
    <property type="evidence" value="ECO:0007669"/>
    <property type="project" value="TreeGrafter"/>
</dbReference>
<evidence type="ECO:0000256" key="2">
    <source>
        <dbReference type="SAM" id="MobiDB-lite"/>
    </source>
</evidence>
<comment type="similarity">
    <text evidence="1">Belongs to the PROTOR family.</text>
</comment>
<dbReference type="Proteomes" id="UP000515154">
    <property type="component" value="Linkage group LG3"/>
</dbReference>
<dbReference type="SUPFAM" id="SSF74788">
    <property type="entry name" value="Cullin repeat-like"/>
    <property type="match status" value="1"/>
</dbReference>
<dbReference type="AlphaFoldDB" id="A0A6P7S4F3"/>
<dbReference type="RefSeq" id="XP_029633067.1">
    <property type="nucleotide sequence ID" value="XM_029777207.2"/>
</dbReference>
<evidence type="ECO:0000313" key="4">
    <source>
        <dbReference type="RefSeq" id="XP_029633067.1"/>
    </source>
</evidence>
<dbReference type="Pfam" id="PF08539">
    <property type="entry name" value="HbrB"/>
    <property type="match status" value="1"/>
</dbReference>
<evidence type="ECO:0000256" key="1">
    <source>
        <dbReference type="ARBA" id="ARBA00010453"/>
    </source>
</evidence>
<evidence type="ECO:0000313" key="3">
    <source>
        <dbReference type="Proteomes" id="UP000515154"/>
    </source>
</evidence>
<keyword evidence="3" id="KW-1185">Reference proteome</keyword>
<feature type="region of interest" description="Disordered" evidence="2">
    <location>
        <begin position="294"/>
        <end position="330"/>
    </location>
</feature>
<proteinExistence type="inferred from homology"/>
<organism evidence="3 4">
    <name type="scientific">Octopus sinensis</name>
    <name type="common">East Asian common octopus</name>
    <dbReference type="NCBI Taxonomy" id="2607531"/>
    <lineage>
        <taxon>Eukaryota</taxon>
        <taxon>Metazoa</taxon>
        <taxon>Spiralia</taxon>
        <taxon>Lophotrochozoa</taxon>
        <taxon>Mollusca</taxon>
        <taxon>Cephalopoda</taxon>
        <taxon>Coleoidea</taxon>
        <taxon>Octopodiformes</taxon>
        <taxon>Octopoda</taxon>
        <taxon>Incirrata</taxon>
        <taxon>Octopodidae</taxon>
        <taxon>Octopus</taxon>
    </lineage>
</organism>
<dbReference type="KEGG" id="osn:115209092"/>
<sequence>MSQFVTEKANFVGKRHSLATLTEIWSKHQNVSSSPRSSGQHYANRVSSTFTNLIGSSSSIHSDTPQQQGSLQTIQDAVLHIFQRRPLPYSYYTLQSNLRRLIRTDTGPIIYDYFKDQLLKKGMVILRESMKNLKGVALLEKLSETWNYFYKEIIFTLQAILYPFQDNSTEEMPMTIRQVILADFRDTVLLKINQDVEEALEASNVPFEPIKQMVLVLQGLYDGSSLETQLKLERLVVRAVRPYLGVRGLYVRDTEPVVEASTNITLPPKDTDASKILLNALVHGRNSNFLSFRQTTSQHGSRHEVSPDPTLEQAHSGSNTTSTSGRKRLWPAPQPCYVGSKLQVPCNDRRQVVSMTPNLMP</sequence>
<dbReference type="PANTHER" id="PTHR32428">
    <property type="entry name" value="TARGET OF RAPAMYCIN COMPLEX 2 SUBUNIT BIT61-RELATED"/>
    <property type="match status" value="1"/>
</dbReference>
<feature type="compositionally biased region" description="Polar residues" evidence="2">
    <location>
        <begin position="313"/>
        <end position="324"/>
    </location>
</feature>
<name>A0A6P7S4F3_9MOLL</name>
<dbReference type="InterPro" id="IPR013745">
    <property type="entry name" value="Bit61/PRR5"/>
</dbReference>
<protein>
    <submittedName>
        <fullName evidence="4">Proline-rich protein 5 isoform X1</fullName>
    </submittedName>
</protein>
<dbReference type="InterPro" id="IPR016159">
    <property type="entry name" value="Cullin_repeat-like_dom_sf"/>
</dbReference>
<reference evidence="4" key="1">
    <citation type="submission" date="2025-08" db="UniProtKB">
        <authorList>
            <consortium name="RefSeq"/>
        </authorList>
    </citation>
    <scope>IDENTIFICATION</scope>
</reference>
<gene>
    <name evidence="4" type="primary">LOC115209092</name>
</gene>